<dbReference type="Proteomes" id="UP000759256">
    <property type="component" value="Unassembled WGS sequence"/>
</dbReference>
<keyword evidence="2" id="KW-0732">Signal</keyword>
<evidence type="ECO:0000256" key="1">
    <source>
        <dbReference type="SAM" id="MobiDB-lite"/>
    </source>
</evidence>
<gene>
    <name evidence="3" type="ORF">K8V06_08675</name>
</gene>
<reference evidence="3" key="1">
    <citation type="journal article" date="2021" name="PeerJ">
        <title>Extensive microbial diversity within the chicken gut microbiome revealed by metagenomics and culture.</title>
        <authorList>
            <person name="Gilroy R."/>
            <person name="Ravi A."/>
            <person name="Getino M."/>
            <person name="Pursley I."/>
            <person name="Horton D.L."/>
            <person name="Alikhan N.F."/>
            <person name="Baker D."/>
            <person name="Gharbi K."/>
            <person name="Hall N."/>
            <person name="Watson M."/>
            <person name="Adriaenssens E.M."/>
            <person name="Foster-Nyarko E."/>
            <person name="Jarju S."/>
            <person name="Secka A."/>
            <person name="Antonio M."/>
            <person name="Oren A."/>
            <person name="Chaudhuri R.R."/>
            <person name="La Ragione R."/>
            <person name="Hildebrand F."/>
            <person name="Pallen M.J."/>
        </authorList>
    </citation>
    <scope>NUCLEOTIDE SEQUENCE</scope>
    <source>
        <strain evidence="3">CHK189-29639</strain>
    </source>
</reference>
<evidence type="ECO:0000256" key="2">
    <source>
        <dbReference type="SAM" id="SignalP"/>
    </source>
</evidence>
<feature type="compositionally biased region" description="Low complexity" evidence="1">
    <location>
        <begin position="233"/>
        <end position="258"/>
    </location>
</feature>
<dbReference type="EMBL" id="DYVK01000086">
    <property type="protein sequence ID" value="HJG16189.1"/>
    <property type="molecule type" value="Genomic_DNA"/>
</dbReference>
<comment type="caution">
    <text evidence="3">The sequence shown here is derived from an EMBL/GenBank/DDBJ whole genome shotgun (WGS) entry which is preliminary data.</text>
</comment>
<evidence type="ECO:0008006" key="5">
    <source>
        <dbReference type="Google" id="ProtNLM"/>
    </source>
</evidence>
<feature type="region of interest" description="Disordered" evidence="1">
    <location>
        <begin position="186"/>
        <end position="258"/>
    </location>
</feature>
<protein>
    <recommendedName>
        <fullName evidence="5">DUF4352 domain-containing protein</fullName>
    </recommendedName>
</protein>
<feature type="signal peptide" evidence="2">
    <location>
        <begin position="1"/>
        <end position="20"/>
    </location>
</feature>
<accession>A0A921IFY0</accession>
<reference evidence="3" key="2">
    <citation type="submission" date="2021-09" db="EMBL/GenBank/DDBJ databases">
        <authorList>
            <person name="Gilroy R."/>
        </authorList>
    </citation>
    <scope>NUCLEOTIDE SEQUENCE</scope>
    <source>
        <strain evidence="3">CHK189-29639</strain>
    </source>
</reference>
<feature type="compositionally biased region" description="Low complexity" evidence="1">
    <location>
        <begin position="186"/>
        <end position="211"/>
    </location>
</feature>
<dbReference type="PROSITE" id="PS51257">
    <property type="entry name" value="PROKAR_LIPOPROTEIN"/>
    <property type="match status" value="1"/>
</dbReference>
<proteinExistence type="predicted"/>
<evidence type="ECO:0000313" key="3">
    <source>
        <dbReference type="EMBL" id="HJG16189.1"/>
    </source>
</evidence>
<sequence length="258" mass="27471">MKKRYVLMGLLSLLFLGACSNNKQETTSSSSSHVSSSLASTDTINQTLDTVGSLKYHLGTVTTRKVENDRNNYTEAERKFKYKSSLGDTYYRTTITYSVTNVGEETINLAKTPLSVTTDDGSKFTSTGKLNHYAHNVLVNGYKLKVGKKLQGKLVLLSSHKLDISSIQLNIGTQVPYNSIDDTAEVTSENTTNSATTSSAVSSTTSSTSSSDGISPDLQQQLIQNEQGENKVNGSNSGSSNSSASSSSAQTGTSGTAQ</sequence>
<name>A0A921IFY0_9LACO</name>
<feature type="chain" id="PRO_5038679816" description="DUF4352 domain-containing protein" evidence="2">
    <location>
        <begin position="21"/>
        <end position="258"/>
    </location>
</feature>
<feature type="compositionally biased region" description="Polar residues" evidence="1">
    <location>
        <begin position="217"/>
        <end position="232"/>
    </location>
</feature>
<evidence type="ECO:0000313" key="4">
    <source>
        <dbReference type="Proteomes" id="UP000759256"/>
    </source>
</evidence>
<dbReference type="AlphaFoldDB" id="A0A921IFY0"/>
<organism evidence="3 4">
    <name type="scientific">Ligilactobacillus salivarius</name>
    <dbReference type="NCBI Taxonomy" id="1624"/>
    <lineage>
        <taxon>Bacteria</taxon>
        <taxon>Bacillati</taxon>
        <taxon>Bacillota</taxon>
        <taxon>Bacilli</taxon>
        <taxon>Lactobacillales</taxon>
        <taxon>Lactobacillaceae</taxon>
        <taxon>Ligilactobacillus</taxon>
    </lineage>
</organism>